<feature type="region of interest" description="Disordered" evidence="1">
    <location>
        <begin position="29"/>
        <end position="63"/>
    </location>
</feature>
<reference evidence="3 4" key="1">
    <citation type="journal article" date="2010" name="Nature">
        <title>The Ectocarpus genome and the independent evolution of multicellularity in brown algae.</title>
        <authorList>
            <person name="Cock J.M."/>
            <person name="Sterck L."/>
            <person name="Rouze P."/>
            <person name="Scornet D."/>
            <person name="Allen A.E."/>
            <person name="Amoutzias G."/>
            <person name="Anthouard V."/>
            <person name="Artiguenave F."/>
            <person name="Aury J.M."/>
            <person name="Badger J.H."/>
            <person name="Beszteri B."/>
            <person name="Billiau K."/>
            <person name="Bonnet E."/>
            <person name="Bothwell J.H."/>
            <person name="Bowler C."/>
            <person name="Boyen C."/>
            <person name="Brownlee C."/>
            <person name="Carrano C.J."/>
            <person name="Charrier B."/>
            <person name="Cho G.Y."/>
            <person name="Coelho S.M."/>
            <person name="Collen J."/>
            <person name="Corre E."/>
            <person name="Da Silva C."/>
            <person name="Delage L."/>
            <person name="Delaroque N."/>
            <person name="Dittami S.M."/>
            <person name="Doulbeau S."/>
            <person name="Elias M."/>
            <person name="Farnham G."/>
            <person name="Gachon C.M."/>
            <person name="Gschloessl B."/>
            <person name="Heesch S."/>
            <person name="Jabbari K."/>
            <person name="Jubin C."/>
            <person name="Kawai H."/>
            <person name="Kimura K."/>
            <person name="Kloareg B."/>
            <person name="Kupper F.C."/>
            <person name="Lang D."/>
            <person name="Le Bail A."/>
            <person name="Leblanc C."/>
            <person name="Lerouge P."/>
            <person name="Lohr M."/>
            <person name="Lopez P.J."/>
            <person name="Martens C."/>
            <person name="Maumus F."/>
            <person name="Michel G."/>
            <person name="Miranda-Saavedra D."/>
            <person name="Morales J."/>
            <person name="Moreau H."/>
            <person name="Motomura T."/>
            <person name="Nagasato C."/>
            <person name="Napoli C.A."/>
            <person name="Nelson D.R."/>
            <person name="Nyvall-Collen P."/>
            <person name="Peters A.F."/>
            <person name="Pommier C."/>
            <person name="Potin P."/>
            <person name="Poulain J."/>
            <person name="Quesneville H."/>
            <person name="Read B."/>
            <person name="Rensing S.A."/>
            <person name="Ritter A."/>
            <person name="Rousvoal S."/>
            <person name="Samanta M."/>
            <person name="Samson G."/>
            <person name="Schroeder D.C."/>
            <person name="Segurens B."/>
            <person name="Strittmatter M."/>
            <person name="Tonon T."/>
            <person name="Tregear J.W."/>
            <person name="Valentin K."/>
            <person name="von Dassow P."/>
            <person name="Yamagishi T."/>
            <person name="Van de Peer Y."/>
            <person name="Wincker P."/>
        </authorList>
    </citation>
    <scope>NUCLEOTIDE SEQUENCE [LARGE SCALE GENOMIC DNA]</scope>
    <source>
        <strain evidence="4">Ec32 / CCAP1310/4</strain>
    </source>
</reference>
<feature type="region of interest" description="Disordered" evidence="1">
    <location>
        <begin position="81"/>
        <end position="107"/>
    </location>
</feature>
<dbReference type="EMBL" id="FN649733">
    <property type="protein sequence ID" value="CBN79337.1"/>
    <property type="molecule type" value="Genomic_DNA"/>
</dbReference>
<dbReference type="Proteomes" id="UP000002630">
    <property type="component" value="Linkage Group LG08"/>
</dbReference>
<feature type="compositionally biased region" description="Basic and acidic residues" evidence="1">
    <location>
        <begin position="385"/>
        <end position="399"/>
    </location>
</feature>
<dbReference type="EMBL" id="FN648373">
    <property type="protein sequence ID" value="CBN79337.1"/>
    <property type="molecule type" value="Genomic_DNA"/>
</dbReference>
<feature type="compositionally biased region" description="Low complexity" evidence="1">
    <location>
        <begin position="90"/>
        <end position="99"/>
    </location>
</feature>
<evidence type="ECO:0000256" key="2">
    <source>
        <dbReference type="SAM" id="Phobius"/>
    </source>
</evidence>
<feature type="compositionally biased region" description="Basic and acidic residues" evidence="1">
    <location>
        <begin position="442"/>
        <end position="451"/>
    </location>
</feature>
<name>D8LHQ5_ECTSI</name>
<feature type="compositionally biased region" description="Low complexity" evidence="1">
    <location>
        <begin position="53"/>
        <end position="63"/>
    </location>
</feature>
<feature type="region of interest" description="Disordered" evidence="1">
    <location>
        <begin position="1115"/>
        <end position="1191"/>
    </location>
</feature>
<feature type="transmembrane region" description="Helical" evidence="2">
    <location>
        <begin position="1085"/>
        <end position="1109"/>
    </location>
</feature>
<feature type="compositionally biased region" description="Acidic residues" evidence="1">
    <location>
        <begin position="559"/>
        <end position="568"/>
    </location>
</feature>
<dbReference type="InParanoid" id="D8LHQ5"/>
<sequence length="1191" mass="124756">MTTMRVLRRRTAALAVGVTLVTTAAAAAAGRTAPASIRHRKRERRPVERFHQGAGAEGAAAGAGEGTAAVAAASWFRGDVQEPAADSTHAASRSAAGGAPSVGGVSGDGVAARGLLEGMEEEPDLAAIFLRMIGMQPDLSQHSDVAVASPAAAEGEETTGTGLAAHKRSWRFEDGKSDQEFAEKLIAGLDGPQREDLASKLIAELGQAGEEDLADTLLVGLEEAKDREEFATALAGAFDTAGRGGGGGELAEKLLSGLERDGEGQVQAATLLAGLDATDRLELAGALVDGLRRAGQDDRAHELSAGMDSARDEEELAVVVAAAFGSVRKQVAVAGRGGGAELLDNLLNAFLRKIERPAPVPGRVADEGEGQEALLLLHAAGDRQGSPRERPAPDGRFQRLEPTYGSTSDSDGVTEYVYANGVVDDVRDVVVNGVAHGVLEKRTFPHGDGASKQDAAAASEKEVEGEEEDSFIFDDDDAHSLTSRSDDNDGSSFGTRSSSYSSGPLSSSTVLPANSKRFRGPLSSSGHADTSGLYRGGGSGSGSGSGSGGAFSTPTTLLEVEEEGIEEPATERPGGGSPLLPPPPARDTEERRRSAHGAVDSSPSPSRSFGGMLGDLFRGTFAGLLQSWEEGSGERSSPAFEEEEGEDARLFGAAEWSGRSAQARRRRLYTSSSAETTASSSDGDNDNTGGNYQVEIVASTGDTSTNWNGAAYRLEVGTVVPGQTLPSSSLLAFGTINEGDTSPWTQTLNLERGCYVLYTTAGTRPYDVVWQVEVGGEVYQSAEGGGQDYHTFGLGGALCGMSDCYRLCYEEHDDRDADECKSFGDLLAPSDEPAGANCTCTQDEQIDLRIECLGRDDCESRSQCYLLGDAAAEITMAPTLRIVTYVTVVTTNVYVDGMETAVAQWLDLDPAYVELARVNGKSTETSTEVTRRRLISAGENEEEEEGGGVRLGSGWGWSDEKGGQRRARNRRLQTATFKRLEFRIIGDSDNDFPDITSTLSEGVRALNTVLSAQNEESEVSEVEAYTAEYSINSEYVATADTPGVSIAGSGGGTGVDEEGEVNVLATEAPEVADDDIGDFTRQTQFLVGAGLVVVVSFFLSIVACIVCHMKRRDRKEFKRRNQGEDGRPKPVAYVDPWGSVATTFQKDGAKAPSPSANGGGSSRGGSRVGNGSSAGGYGRNGSRTADSSASA</sequence>
<organism evidence="3 4">
    <name type="scientific">Ectocarpus siliculosus</name>
    <name type="common">Brown alga</name>
    <name type="synonym">Conferva siliculosa</name>
    <dbReference type="NCBI Taxonomy" id="2880"/>
    <lineage>
        <taxon>Eukaryota</taxon>
        <taxon>Sar</taxon>
        <taxon>Stramenopiles</taxon>
        <taxon>Ochrophyta</taxon>
        <taxon>PX clade</taxon>
        <taxon>Phaeophyceae</taxon>
        <taxon>Ectocarpales</taxon>
        <taxon>Ectocarpaceae</taxon>
        <taxon>Ectocarpus</taxon>
    </lineage>
</organism>
<keyword evidence="2" id="KW-0812">Transmembrane</keyword>
<feature type="compositionally biased region" description="Acidic residues" evidence="1">
    <location>
        <begin position="463"/>
        <end position="477"/>
    </location>
</feature>
<feature type="region of interest" description="Disordered" evidence="1">
    <location>
        <begin position="934"/>
        <end position="968"/>
    </location>
</feature>
<dbReference type="AlphaFoldDB" id="D8LHQ5"/>
<gene>
    <name evidence="3" type="ORF">Esi_0198_0028</name>
</gene>
<feature type="compositionally biased region" description="Basic and acidic residues" evidence="1">
    <location>
        <begin position="1115"/>
        <end position="1128"/>
    </location>
</feature>
<feature type="region of interest" description="Disordered" evidence="1">
    <location>
        <begin position="442"/>
        <end position="611"/>
    </location>
</feature>
<feature type="region of interest" description="Disordered" evidence="1">
    <location>
        <begin position="662"/>
        <end position="692"/>
    </location>
</feature>
<evidence type="ECO:0000313" key="3">
    <source>
        <dbReference type="EMBL" id="CBN79337.1"/>
    </source>
</evidence>
<evidence type="ECO:0000313" key="4">
    <source>
        <dbReference type="Proteomes" id="UP000002630"/>
    </source>
</evidence>
<feature type="region of interest" description="Disordered" evidence="1">
    <location>
        <begin position="379"/>
        <end position="412"/>
    </location>
</feature>
<feature type="compositionally biased region" description="Polar residues" evidence="1">
    <location>
        <begin position="1181"/>
        <end position="1191"/>
    </location>
</feature>
<protein>
    <submittedName>
        <fullName evidence="3">Uncharacterized protein</fullName>
    </submittedName>
</protein>
<feature type="compositionally biased region" description="Gly residues" evidence="1">
    <location>
        <begin position="534"/>
        <end position="549"/>
    </location>
</feature>
<feature type="compositionally biased region" description="Gly residues" evidence="1">
    <location>
        <begin position="1157"/>
        <end position="1179"/>
    </location>
</feature>
<dbReference type="OrthoDB" id="10446914at2759"/>
<keyword evidence="2" id="KW-1133">Transmembrane helix</keyword>
<evidence type="ECO:0000256" key="1">
    <source>
        <dbReference type="SAM" id="MobiDB-lite"/>
    </source>
</evidence>
<keyword evidence="2" id="KW-0472">Membrane</keyword>
<feature type="compositionally biased region" description="Low complexity" evidence="1">
    <location>
        <begin position="670"/>
        <end position="681"/>
    </location>
</feature>
<proteinExistence type="predicted"/>
<keyword evidence="4" id="KW-1185">Reference proteome</keyword>
<feature type="compositionally biased region" description="Low complexity" evidence="1">
    <location>
        <begin position="490"/>
        <end position="508"/>
    </location>
</feature>
<accession>D8LHQ5</accession>